<feature type="transmembrane region" description="Helical" evidence="6">
    <location>
        <begin position="108"/>
        <end position="124"/>
    </location>
</feature>
<accession>A0ABN6YZ07</accession>
<evidence type="ECO:0000256" key="2">
    <source>
        <dbReference type="ARBA" id="ARBA00022475"/>
    </source>
</evidence>
<dbReference type="Pfam" id="PF01895">
    <property type="entry name" value="PhoU"/>
    <property type="match status" value="2"/>
</dbReference>
<evidence type="ECO:0000256" key="4">
    <source>
        <dbReference type="ARBA" id="ARBA00022989"/>
    </source>
</evidence>
<dbReference type="InterPro" id="IPR003841">
    <property type="entry name" value="Na/Pi_transpt"/>
</dbReference>
<evidence type="ECO:0000256" key="6">
    <source>
        <dbReference type="SAM" id="Phobius"/>
    </source>
</evidence>
<feature type="transmembrane region" description="Helical" evidence="6">
    <location>
        <begin position="136"/>
        <end position="156"/>
    </location>
</feature>
<keyword evidence="2" id="KW-1003">Cell membrane</keyword>
<comment type="subcellular location">
    <subcellularLocation>
        <location evidence="1">Cell membrane</location>
        <topology evidence="1">Multi-pass membrane protein</topology>
    </subcellularLocation>
</comment>
<dbReference type="InterPro" id="IPR004633">
    <property type="entry name" value="NaPi_cotrn-rel/YqeW-like"/>
</dbReference>
<feature type="domain" description="PhoU" evidence="7">
    <location>
        <begin position="454"/>
        <end position="536"/>
    </location>
</feature>
<dbReference type="EMBL" id="AP027742">
    <property type="protein sequence ID" value="BDZ78108.1"/>
    <property type="molecule type" value="Genomic_DNA"/>
</dbReference>
<evidence type="ECO:0000313" key="8">
    <source>
        <dbReference type="EMBL" id="BDZ78108.1"/>
    </source>
</evidence>
<dbReference type="PANTHER" id="PTHR10010">
    <property type="entry name" value="SOLUTE CARRIER FAMILY 34 SODIUM PHOSPHATE , MEMBER 2-RELATED"/>
    <property type="match status" value="1"/>
</dbReference>
<dbReference type="Proteomes" id="UP001305815">
    <property type="component" value="Chromosome"/>
</dbReference>
<gene>
    <name evidence="8" type="ORF">Lac1_22910</name>
</gene>
<dbReference type="RefSeq" id="WP_316265096.1">
    <property type="nucleotide sequence ID" value="NZ_AP027742.1"/>
</dbReference>
<evidence type="ECO:0000256" key="1">
    <source>
        <dbReference type="ARBA" id="ARBA00004651"/>
    </source>
</evidence>
<sequence>MGITEVLQLLGGLALFLYGMQMMSTGLETAAGNKMKTILEKLTSNRIKGVIAGAIITAVIQSSSATTVMVVGFVNSGLMTLRQAVWVIMGANIGTTITGQLIALDVGAMAPFFAFVGVACIMFVKKEKVRHISEVIAGFGVLFIGMDMMGAAMVPLQSSEVFINFMTTFQNPLAGIAMGAIFTAIIQSSSASVGILQALATAGLVPLSSAVYILFGQNIGTCITAVLASIGTKTNAKRTTIIHLMFNIIGSVLFTIICIVTPFTSLMAQTAPGNPAAQIANVHTTFNIVTTLLLLPFGTYMAKLAEKILPESEKEKEEVKRLKYIVPFETNYQVGHAAIVQTQVEKEVDRMTGMVRKNVEESFDALLNNDVEKREEIDEREEYIDYLNVEISRYIVHVMSTEAGSQDLVNINGYYTVVGNLERIGDHAMNIAGYASNLKKWKQTFSEEALSEVRAMRDMCLKTIDTLEGFTRGEKEKILERTAQNEQRIDDMRDEYRDKQVNRMQKGTCQADTGIIYSEILTDFERIGDHALNIAQKYNEIA</sequence>
<evidence type="ECO:0000313" key="9">
    <source>
        <dbReference type="Proteomes" id="UP001305815"/>
    </source>
</evidence>
<evidence type="ECO:0000256" key="5">
    <source>
        <dbReference type="ARBA" id="ARBA00023136"/>
    </source>
</evidence>
<dbReference type="Gene3D" id="1.20.58.220">
    <property type="entry name" value="Phosphate transport system protein phou homolog 2, domain 2"/>
    <property type="match status" value="1"/>
</dbReference>
<organism evidence="8 9">
    <name type="scientific">Claveliimonas bilis</name>
    <dbReference type="NCBI Taxonomy" id="3028070"/>
    <lineage>
        <taxon>Bacteria</taxon>
        <taxon>Bacillati</taxon>
        <taxon>Bacillota</taxon>
        <taxon>Clostridia</taxon>
        <taxon>Lachnospirales</taxon>
        <taxon>Lachnospiraceae</taxon>
        <taxon>Claveliimonas</taxon>
    </lineage>
</organism>
<evidence type="ECO:0000256" key="3">
    <source>
        <dbReference type="ARBA" id="ARBA00022692"/>
    </source>
</evidence>
<proteinExistence type="predicted"/>
<dbReference type="PANTHER" id="PTHR10010:SF46">
    <property type="entry name" value="SODIUM-DEPENDENT PHOSPHATE TRANSPORT PROTEIN 2B"/>
    <property type="match status" value="1"/>
</dbReference>
<evidence type="ECO:0000259" key="7">
    <source>
        <dbReference type="Pfam" id="PF01895"/>
    </source>
</evidence>
<keyword evidence="3 6" id="KW-0812">Transmembrane</keyword>
<dbReference type="Pfam" id="PF02690">
    <property type="entry name" value="Na_Pi_cotrans"/>
    <property type="match status" value="2"/>
</dbReference>
<dbReference type="NCBIfam" id="NF037997">
    <property type="entry name" value="Na_Pi_symport"/>
    <property type="match status" value="1"/>
</dbReference>
<feature type="transmembrane region" description="Helical" evidence="6">
    <location>
        <begin position="280"/>
        <end position="302"/>
    </location>
</feature>
<name>A0ABN6YZ07_9FIRM</name>
<feature type="transmembrane region" description="Helical" evidence="6">
    <location>
        <begin position="176"/>
        <end position="199"/>
    </location>
</feature>
<reference evidence="9" key="1">
    <citation type="journal article" date="2023" name="Int. J. Syst. Evol. Microbiol.">
        <title>Claveliimonas bilis gen. nov., sp. nov., deoxycholic acid-producing bacteria isolated from human faeces, and reclassification of Sellimonas monacensis Zenner et al. 2021 as Claveliimonas monacensis comb. nov.</title>
        <authorList>
            <person name="Hisatomi A."/>
            <person name="Kastawa N.W.E.P.G."/>
            <person name="Song I."/>
            <person name="Ohkuma M."/>
            <person name="Fukiya S."/>
            <person name="Sakamoto M."/>
        </authorList>
    </citation>
    <scope>NUCLEOTIDE SEQUENCE [LARGE SCALE GENOMIC DNA]</scope>
    <source>
        <strain evidence="9">12BBH14</strain>
    </source>
</reference>
<dbReference type="NCBIfam" id="TIGR00704">
    <property type="entry name" value="NaPi_cotrn_rel"/>
    <property type="match status" value="1"/>
</dbReference>
<dbReference type="InterPro" id="IPR038078">
    <property type="entry name" value="PhoU-like_sf"/>
</dbReference>
<keyword evidence="4 6" id="KW-1133">Transmembrane helix</keyword>
<protein>
    <submittedName>
        <fullName evidence="8">Na/Pi cotransporter</fullName>
    </submittedName>
</protein>
<keyword evidence="5 6" id="KW-0472">Membrane</keyword>
<dbReference type="SUPFAM" id="SSF109755">
    <property type="entry name" value="PhoU-like"/>
    <property type="match status" value="1"/>
</dbReference>
<feature type="domain" description="PhoU" evidence="7">
    <location>
        <begin position="349"/>
        <end position="433"/>
    </location>
</feature>
<keyword evidence="9" id="KW-1185">Reference proteome</keyword>
<feature type="transmembrane region" description="Helical" evidence="6">
    <location>
        <begin position="211"/>
        <end position="232"/>
    </location>
</feature>
<feature type="transmembrane region" description="Helical" evidence="6">
    <location>
        <begin position="50"/>
        <end position="72"/>
    </location>
</feature>
<dbReference type="InterPro" id="IPR026022">
    <property type="entry name" value="PhoU_dom"/>
</dbReference>
<feature type="transmembrane region" description="Helical" evidence="6">
    <location>
        <begin position="244"/>
        <end position="268"/>
    </location>
</feature>